<feature type="domain" description="Schlafen AlbA-2" evidence="1">
    <location>
        <begin position="22"/>
        <end position="89"/>
    </location>
</feature>
<reference evidence="3" key="1">
    <citation type="submission" date="2017-02" db="EMBL/GenBank/DDBJ databases">
        <title>Comparative genomics and description of representatives of a novel lineage of planctomycetes thriving in anoxic sediments.</title>
        <authorList>
            <person name="Spring S."/>
            <person name="Bunk B."/>
            <person name="Sproer C."/>
        </authorList>
    </citation>
    <scope>NUCLEOTIDE SEQUENCE [LARGE SCALE GENOMIC DNA]</scope>
    <source>
        <strain evidence="3">SM-Chi-D1</strain>
    </source>
</reference>
<dbReference type="Proteomes" id="UP000188181">
    <property type="component" value="Chromosome"/>
</dbReference>
<accession>A0A1Q2MHE3</accession>
<sequence>MTARNTEYLRSLVNELRKLPTECEWVEFKHNNSKKEDIGSYLSALSNSAALQGKSSAYVVWGIDNKTHDIVGTTFLPHQVKIGNEELENWLLCQSAL</sequence>
<protein>
    <recommendedName>
        <fullName evidence="1">Schlafen AlbA-2 domain-containing protein</fullName>
    </recommendedName>
</protein>
<dbReference type="Pfam" id="PF04326">
    <property type="entry name" value="SLFN_AlbA_2"/>
    <property type="match status" value="1"/>
</dbReference>
<evidence type="ECO:0000313" key="3">
    <source>
        <dbReference type="Proteomes" id="UP000188181"/>
    </source>
</evidence>
<proteinExistence type="predicted"/>
<dbReference type="STRING" id="1851148.SMSP2_02095"/>
<organism evidence="2 3">
    <name type="scientific">Limihaloglobus sulfuriphilus</name>
    <dbReference type="NCBI Taxonomy" id="1851148"/>
    <lineage>
        <taxon>Bacteria</taxon>
        <taxon>Pseudomonadati</taxon>
        <taxon>Planctomycetota</taxon>
        <taxon>Phycisphaerae</taxon>
        <taxon>Sedimentisphaerales</taxon>
        <taxon>Sedimentisphaeraceae</taxon>
        <taxon>Limihaloglobus</taxon>
    </lineage>
</organism>
<dbReference type="OrthoDB" id="34589at2"/>
<gene>
    <name evidence="2" type="ORF">SMSP2_02095</name>
</gene>
<dbReference type="AlphaFoldDB" id="A0A1Q2MHE3"/>
<dbReference type="InterPro" id="IPR038461">
    <property type="entry name" value="Schlafen_AlbA_2_dom_sf"/>
</dbReference>
<dbReference type="RefSeq" id="WP_146683867.1">
    <property type="nucleotide sequence ID" value="NZ_CP019646.1"/>
</dbReference>
<name>A0A1Q2MHE3_9BACT</name>
<evidence type="ECO:0000313" key="2">
    <source>
        <dbReference type="EMBL" id="AQQ71717.1"/>
    </source>
</evidence>
<dbReference type="EMBL" id="CP019646">
    <property type="protein sequence ID" value="AQQ71717.1"/>
    <property type="molecule type" value="Genomic_DNA"/>
</dbReference>
<evidence type="ECO:0000259" key="1">
    <source>
        <dbReference type="Pfam" id="PF04326"/>
    </source>
</evidence>
<dbReference type="InterPro" id="IPR007421">
    <property type="entry name" value="Schlafen_AlbA_2_dom"/>
</dbReference>
<dbReference type="Gene3D" id="3.30.950.30">
    <property type="entry name" value="Schlafen, AAA domain"/>
    <property type="match status" value="1"/>
</dbReference>
<dbReference type="KEGG" id="pbas:SMSP2_02095"/>
<keyword evidence="3" id="KW-1185">Reference proteome</keyword>